<dbReference type="AlphaFoldDB" id="A0A191USG6"/>
<dbReference type="GO" id="GO:0016747">
    <property type="term" value="F:acyltransferase activity, transferring groups other than amino-acyl groups"/>
    <property type="evidence" value="ECO:0007669"/>
    <property type="project" value="InterPro"/>
</dbReference>
<dbReference type="InterPro" id="IPR000182">
    <property type="entry name" value="GNAT_dom"/>
</dbReference>
<sequence length="298" mass="32135">MRPDDWHFTEDLDEFLARAGDFLRSRPALHTTQLTTLEKMRTRGTAAFGTGVVLFGLLEAAGEVRAALYRLPSHRVVLTPLSPEQADVLAGRLTGLGRTVAGVLADHDTATGFAEAWQRHTGAAAVHGWRGRLHRLGTLTPPEPVPAGRGRPVEEREHEHLMGWCREFAADVGESVAITAGTWTGTRFAEKSYTYWEDPDGTPVSMAGANPLVGGQVRIDPVYTPARLRGRGYAGAVTVAVTRAALNAGATDVVLFTDPANLTSNALYRRLGYLPYADFTRYDLALPHAAGLPARGDG</sequence>
<dbReference type="RefSeq" id="WP_064726022.1">
    <property type="nucleotide sequence ID" value="NZ_BMRX01000015.1"/>
</dbReference>
<dbReference type="Gene3D" id="3.40.630.30">
    <property type="match status" value="1"/>
</dbReference>
<gene>
    <name evidence="1" type="ORF">Spa2297_00830</name>
</gene>
<evidence type="ECO:0000313" key="1">
    <source>
        <dbReference type="EMBL" id="ANJ05645.1"/>
    </source>
</evidence>
<dbReference type="GeneID" id="91303407"/>
<evidence type="ECO:0000313" key="2">
    <source>
        <dbReference type="Proteomes" id="UP000078468"/>
    </source>
</evidence>
<dbReference type="Pfam" id="PF00583">
    <property type="entry name" value="Acetyltransf_1"/>
    <property type="match status" value="1"/>
</dbReference>
<organism evidence="1 2">
    <name type="scientific">Streptomyces parvulus</name>
    <dbReference type="NCBI Taxonomy" id="146923"/>
    <lineage>
        <taxon>Bacteria</taxon>
        <taxon>Bacillati</taxon>
        <taxon>Actinomycetota</taxon>
        <taxon>Actinomycetes</taxon>
        <taxon>Kitasatosporales</taxon>
        <taxon>Streptomycetaceae</taxon>
        <taxon>Streptomyces</taxon>
    </lineage>
</organism>
<name>A0A191USG6_9ACTN</name>
<accession>A0A191USG6</accession>
<dbReference type="SUPFAM" id="SSF55729">
    <property type="entry name" value="Acyl-CoA N-acyltransferases (Nat)"/>
    <property type="match status" value="1"/>
</dbReference>
<dbReference type="PROSITE" id="PS51186">
    <property type="entry name" value="GNAT"/>
    <property type="match status" value="1"/>
</dbReference>
<proteinExistence type="predicted"/>
<dbReference type="KEGG" id="spav:Spa2297_00830"/>
<dbReference type="Proteomes" id="UP000078468">
    <property type="component" value="Chromosome"/>
</dbReference>
<dbReference type="EMBL" id="CP015866">
    <property type="protein sequence ID" value="ANJ05645.1"/>
    <property type="molecule type" value="Genomic_DNA"/>
</dbReference>
<reference evidence="1 2" key="1">
    <citation type="submission" date="2016-05" db="EMBL/GenBank/DDBJ databases">
        <title>Non-Contiguous Finished Genome Sequence of Streptomyces parvulus 2297 Integrated Site-Specifically with Actinophage R4.</title>
        <authorList>
            <person name="Nishizawa T."/>
            <person name="Miura T."/>
            <person name="Harada C."/>
            <person name="Guo Y."/>
            <person name="Narisawa K."/>
            <person name="Ohta H."/>
            <person name="Takahashi H."/>
            <person name="Shirai M."/>
        </authorList>
    </citation>
    <scope>NUCLEOTIDE SEQUENCE [LARGE SCALE GENOMIC DNA]</scope>
    <source>
        <strain evidence="1 2">2297</strain>
    </source>
</reference>
<protein>
    <submittedName>
        <fullName evidence="1">Acetyltransferase</fullName>
    </submittedName>
</protein>
<keyword evidence="1" id="KW-0808">Transferase</keyword>
<dbReference type="InterPro" id="IPR016181">
    <property type="entry name" value="Acyl_CoA_acyltransferase"/>
</dbReference>